<dbReference type="Proteomes" id="UP000317893">
    <property type="component" value="Unassembled WGS sequence"/>
</dbReference>
<accession>A0A542E1Y5</accession>
<reference evidence="1 2" key="1">
    <citation type="submission" date="2019-06" db="EMBL/GenBank/DDBJ databases">
        <title>Sequencing the genomes of 1000 actinobacteria strains.</title>
        <authorList>
            <person name="Klenk H.-P."/>
        </authorList>
    </citation>
    <scope>NUCLEOTIDE SEQUENCE [LARGE SCALE GENOMIC DNA]</scope>
    <source>
        <strain evidence="1 2">DSM 18607</strain>
    </source>
</reference>
<comment type="caution">
    <text evidence="1">The sequence shown here is derived from an EMBL/GenBank/DDBJ whole genome shotgun (WGS) entry which is preliminary data.</text>
</comment>
<dbReference type="InterPro" id="IPR008316">
    <property type="entry name" value="UCP029876"/>
</dbReference>
<keyword evidence="2" id="KW-1185">Reference proteome</keyword>
<evidence type="ECO:0000313" key="2">
    <source>
        <dbReference type="Proteomes" id="UP000317893"/>
    </source>
</evidence>
<proteinExistence type="predicted"/>
<dbReference type="Pfam" id="PF06304">
    <property type="entry name" value="DUF1048"/>
    <property type="match status" value="1"/>
</dbReference>
<name>A0A542E1Y5_9MICO</name>
<dbReference type="EMBL" id="VFMN01000001">
    <property type="protein sequence ID" value="TQJ09350.1"/>
    <property type="molecule type" value="Genomic_DNA"/>
</dbReference>
<dbReference type="Gene3D" id="1.10.1900.10">
    <property type="entry name" value="c-terminal domain of poly(a) binding protein"/>
    <property type="match status" value="1"/>
</dbReference>
<organism evidence="1 2">
    <name type="scientific">Lapillicoccus jejuensis</name>
    <dbReference type="NCBI Taxonomy" id="402171"/>
    <lineage>
        <taxon>Bacteria</taxon>
        <taxon>Bacillati</taxon>
        <taxon>Actinomycetota</taxon>
        <taxon>Actinomycetes</taxon>
        <taxon>Micrococcales</taxon>
        <taxon>Intrasporangiaceae</taxon>
        <taxon>Lapillicoccus</taxon>
    </lineage>
</organism>
<dbReference type="GO" id="GO:0003677">
    <property type="term" value="F:DNA binding"/>
    <property type="evidence" value="ECO:0007669"/>
    <property type="project" value="UniProtKB-KW"/>
</dbReference>
<protein>
    <submittedName>
        <fullName evidence="1">DNA-binding ferritin-like protein (Dps family)</fullName>
    </submittedName>
</protein>
<sequence length="113" mass="12822">MGWIQDKRRWRAYKRRTAALPAPYRETADALERYFMMFGPGDGPNVLRLCDDLVDLLEQAAADGTPVRAVVGEDPVDFADEFLRGYPDGSWVTRERTRLTTAIDRATTDRSPS</sequence>
<gene>
    <name evidence="1" type="ORF">FB458_2461</name>
</gene>
<evidence type="ECO:0000313" key="1">
    <source>
        <dbReference type="EMBL" id="TQJ09350.1"/>
    </source>
</evidence>
<dbReference type="RefSeq" id="WP_141848736.1">
    <property type="nucleotide sequence ID" value="NZ_BAAAPR010000014.1"/>
</dbReference>
<keyword evidence="1" id="KW-0238">DNA-binding</keyword>
<dbReference type="AlphaFoldDB" id="A0A542E1Y5"/>
<dbReference type="SUPFAM" id="SSF158560">
    <property type="entry name" value="BH3980-like"/>
    <property type="match status" value="1"/>
</dbReference>
<dbReference type="OrthoDB" id="8083683at2"/>